<name>A0AAF3ENN4_9BILA</name>
<evidence type="ECO:0000256" key="1">
    <source>
        <dbReference type="SAM" id="SignalP"/>
    </source>
</evidence>
<dbReference type="Proteomes" id="UP000887575">
    <property type="component" value="Unassembled WGS sequence"/>
</dbReference>
<evidence type="ECO:0000313" key="2">
    <source>
        <dbReference type="Proteomes" id="UP000887575"/>
    </source>
</evidence>
<proteinExistence type="predicted"/>
<reference evidence="3" key="1">
    <citation type="submission" date="2024-02" db="UniProtKB">
        <authorList>
            <consortium name="WormBaseParasite"/>
        </authorList>
    </citation>
    <scope>IDENTIFICATION</scope>
</reference>
<sequence>MRFFIVLLLATVLLLTHAKQDELEEEVEELTCSECEEDLAGVGGELKSLTKEKLKGYLLGKCAEDASEEACQKMYTTHKEDYEAVFNEVVQGAKDGKSAKQICRDVHDCSD</sequence>
<evidence type="ECO:0000313" key="3">
    <source>
        <dbReference type="WBParaSite" id="MBELARI_LOCUS15665"/>
    </source>
</evidence>
<dbReference type="AlphaFoldDB" id="A0AAF3ENN4"/>
<dbReference type="WBParaSite" id="MBELARI_LOCUS15665">
    <property type="protein sequence ID" value="MBELARI_LOCUS15665"/>
    <property type="gene ID" value="MBELARI_LOCUS15665"/>
</dbReference>
<organism evidence="2 3">
    <name type="scientific">Mesorhabditis belari</name>
    <dbReference type="NCBI Taxonomy" id="2138241"/>
    <lineage>
        <taxon>Eukaryota</taxon>
        <taxon>Metazoa</taxon>
        <taxon>Ecdysozoa</taxon>
        <taxon>Nematoda</taxon>
        <taxon>Chromadorea</taxon>
        <taxon>Rhabditida</taxon>
        <taxon>Rhabditina</taxon>
        <taxon>Rhabditomorpha</taxon>
        <taxon>Rhabditoidea</taxon>
        <taxon>Rhabditidae</taxon>
        <taxon>Mesorhabditinae</taxon>
        <taxon>Mesorhabditis</taxon>
    </lineage>
</organism>
<accession>A0AAF3ENN4</accession>
<protein>
    <submittedName>
        <fullName evidence="3">Saposin B-type domain-containing protein</fullName>
    </submittedName>
</protein>
<feature type="signal peptide" evidence="1">
    <location>
        <begin position="1"/>
        <end position="18"/>
    </location>
</feature>
<keyword evidence="1" id="KW-0732">Signal</keyword>
<keyword evidence="2" id="KW-1185">Reference proteome</keyword>
<feature type="chain" id="PRO_5042272144" evidence="1">
    <location>
        <begin position="19"/>
        <end position="111"/>
    </location>
</feature>